<dbReference type="InterPro" id="IPR000182">
    <property type="entry name" value="GNAT_dom"/>
</dbReference>
<feature type="compositionally biased region" description="Basic residues" evidence="3">
    <location>
        <begin position="7"/>
        <end position="16"/>
    </location>
</feature>
<gene>
    <name evidence="5" type="ORF">AN477_12875</name>
</gene>
<dbReference type="RefSeq" id="WP_083486264.1">
    <property type="nucleotide sequence ID" value="NZ_LJCO01000052.1"/>
</dbReference>
<feature type="domain" description="N-acetyltransferase" evidence="4">
    <location>
        <begin position="47"/>
        <end position="192"/>
    </location>
</feature>
<dbReference type="STRING" id="471514.AN477_12875"/>
<dbReference type="Pfam" id="PF00583">
    <property type="entry name" value="Acetyltransf_1"/>
    <property type="match status" value="1"/>
</dbReference>
<keyword evidence="1" id="KW-0808">Transferase</keyword>
<name>A0A0P9CCM5_9BACL</name>
<evidence type="ECO:0000256" key="2">
    <source>
        <dbReference type="ARBA" id="ARBA00023315"/>
    </source>
</evidence>
<comment type="caution">
    <text evidence="5">The sequence shown here is derived from an EMBL/GenBank/DDBJ whole genome shotgun (WGS) entry which is preliminary data.</text>
</comment>
<dbReference type="AlphaFoldDB" id="A0A0P9CCM5"/>
<dbReference type="InterPro" id="IPR050832">
    <property type="entry name" value="Bact_Acetyltransf"/>
</dbReference>
<evidence type="ECO:0000259" key="4">
    <source>
        <dbReference type="PROSITE" id="PS51186"/>
    </source>
</evidence>
<feature type="compositionally biased region" description="Polar residues" evidence="3">
    <location>
        <begin position="24"/>
        <end position="47"/>
    </location>
</feature>
<evidence type="ECO:0000313" key="6">
    <source>
        <dbReference type="Proteomes" id="UP000050482"/>
    </source>
</evidence>
<dbReference type="GO" id="GO:0016747">
    <property type="term" value="F:acyltransferase activity, transferring groups other than amino-acyl groups"/>
    <property type="evidence" value="ECO:0007669"/>
    <property type="project" value="InterPro"/>
</dbReference>
<evidence type="ECO:0000256" key="3">
    <source>
        <dbReference type="SAM" id="MobiDB-lite"/>
    </source>
</evidence>
<accession>A0A0P9CCM5</accession>
<sequence>MPAKSGKVVRKRRSTRKPGPVSKARTSSRSKAQPKNQGTKTVKTASLSFRPRIPADDPYILNLTEGELGQVHSESFGEPFPREQFLGYLQSGAPTVIVERGGKPIGYYSYLVAPDGKMHVSALVIDPSHQSDGIGTHVMQHLEEDAKKQRVHTLEVFVQQNNKRSLAFTKKLGFTEVYQLPPNSICFQKVIAGTNGTSVAVGRFPTDDLQAW</sequence>
<dbReference type="CDD" id="cd04301">
    <property type="entry name" value="NAT_SF"/>
    <property type="match status" value="1"/>
</dbReference>
<reference evidence="5 6" key="1">
    <citation type="submission" date="2015-09" db="EMBL/GenBank/DDBJ databases">
        <title>Draft genome sequence of Alicyclobacillus ferrooxydans DSM 22381.</title>
        <authorList>
            <person name="Hemp J."/>
        </authorList>
    </citation>
    <scope>NUCLEOTIDE SEQUENCE [LARGE SCALE GENOMIC DNA]</scope>
    <source>
        <strain evidence="5 6">TC-34</strain>
    </source>
</reference>
<keyword evidence="2" id="KW-0012">Acyltransferase</keyword>
<evidence type="ECO:0000313" key="5">
    <source>
        <dbReference type="EMBL" id="KPV43375.1"/>
    </source>
</evidence>
<dbReference type="SUPFAM" id="SSF55729">
    <property type="entry name" value="Acyl-CoA N-acyltransferases (Nat)"/>
    <property type="match status" value="1"/>
</dbReference>
<protein>
    <recommendedName>
        <fullName evidence="4">N-acetyltransferase domain-containing protein</fullName>
    </recommendedName>
</protein>
<proteinExistence type="predicted"/>
<dbReference type="PROSITE" id="PS51186">
    <property type="entry name" value="GNAT"/>
    <property type="match status" value="1"/>
</dbReference>
<dbReference type="InterPro" id="IPR016181">
    <property type="entry name" value="Acyl_CoA_acyltransferase"/>
</dbReference>
<dbReference type="Gene3D" id="3.40.630.30">
    <property type="match status" value="1"/>
</dbReference>
<dbReference type="PATRIC" id="fig|471514.4.peg.2395"/>
<dbReference type="EMBL" id="LJCO01000052">
    <property type="protein sequence ID" value="KPV43375.1"/>
    <property type="molecule type" value="Genomic_DNA"/>
</dbReference>
<dbReference type="PANTHER" id="PTHR43877">
    <property type="entry name" value="AMINOALKYLPHOSPHONATE N-ACETYLTRANSFERASE-RELATED-RELATED"/>
    <property type="match status" value="1"/>
</dbReference>
<organism evidence="5 6">
    <name type="scientific">Alicyclobacillus ferrooxydans</name>
    <dbReference type="NCBI Taxonomy" id="471514"/>
    <lineage>
        <taxon>Bacteria</taxon>
        <taxon>Bacillati</taxon>
        <taxon>Bacillota</taxon>
        <taxon>Bacilli</taxon>
        <taxon>Bacillales</taxon>
        <taxon>Alicyclobacillaceae</taxon>
        <taxon>Alicyclobacillus</taxon>
    </lineage>
</organism>
<keyword evidence="6" id="KW-1185">Reference proteome</keyword>
<dbReference type="Proteomes" id="UP000050482">
    <property type="component" value="Unassembled WGS sequence"/>
</dbReference>
<evidence type="ECO:0000256" key="1">
    <source>
        <dbReference type="ARBA" id="ARBA00022679"/>
    </source>
</evidence>
<feature type="region of interest" description="Disordered" evidence="3">
    <location>
        <begin position="1"/>
        <end position="48"/>
    </location>
</feature>